<dbReference type="EMBL" id="QXGF01000049">
    <property type="protein sequence ID" value="KAE8948460.1"/>
    <property type="molecule type" value="Genomic_DNA"/>
</dbReference>
<evidence type="ECO:0000313" key="5">
    <source>
        <dbReference type="Proteomes" id="UP000429523"/>
    </source>
</evidence>
<dbReference type="EMBL" id="QXFW01000137">
    <property type="protein sequence ID" value="KAE9023494.1"/>
    <property type="molecule type" value="Genomic_DNA"/>
</dbReference>
<reference evidence="6 7" key="1">
    <citation type="submission" date="2018-09" db="EMBL/GenBank/DDBJ databases">
        <title>Genomic investigation of the strawberry pathogen Phytophthora fragariae indicates pathogenicity is determined by transcriptional variation in three key races.</title>
        <authorList>
            <person name="Adams T.M."/>
            <person name="Armitage A.D."/>
            <person name="Sobczyk M.K."/>
            <person name="Bates H.J."/>
            <person name="Dunwell J.M."/>
            <person name="Nellist C.F."/>
            <person name="Harrison R.J."/>
        </authorList>
    </citation>
    <scope>NUCLEOTIDE SEQUENCE [LARGE SCALE GENOMIC DNA]</scope>
    <source>
        <strain evidence="4 7">NOV-77</strain>
        <strain evidence="1 5">NOV-9</strain>
        <strain evidence="3 8">ONT-3</strain>
        <strain evidence="2 6">SCRP245</strain>
    </source>
</reference>
<dbReference type="Proteomes" id="UP000486351">
    <property type="component" value="Unassembled WGS sequence"/>
</dbReference>
<evidence type="ECO:0000313" key="4">
    <source>
        <dbReference type="EMBL" id="KAE9356018.1"/>
    </source>
</evidence>
<name>A0A6A3M5A1_9STRA</name>
<evidence type="ECO:0000313" key="1">
    <source>
        <dbReference type="EMBL" id="KAE8948460.1"/>
    </source>
</evidence>
<evidence type="ECO:0000313" key="8">
    <source>
        <dbReference type="Proteomes" id="UP000488956"/>
    </source>
</evidence>
<evidence type="ECO:0000313" key="7">
    <source>
        <dbReference type="Proteomes" id="UP000486351"/>
    </source>
</evidence>
<proteinExistence type="predicted"/>
<dbReference type="Proteomes" id="UP000429523">
    <property type="component" value="Unassembled WGS sequence"/>
</dbReference>
<evidence type="ECO:0000313" key="2">
    <source>
        <dbReference type="EMBL" id="KAE9023494.1"/>
    </source>
</evidence>
<protein>
    <submittedName>
        <fullName evidence="2">Uncharacterized protein</fullName>
    </submittedName>
</protein>
<accession>A0A6A3M5A1</accession>
<organism evidence="2 6">
    <name type="scientific">Phytophthora fragariae</name>
    <dbReference type="NCBI Taxonomy" id="53985"/>
    <lineage>
        <taxon>Eukaryota</taxon>
        <taxon>Sar</taxon>
        <taxon>Stramenopiles</taxon>
        <taxon>Oomycota</taxon>
        <taxon>Peronosporomycetes</taxon>
        <taxon>Peronosporales</taxon>
        <taxon>Peronosporaceae</taxon>
        <taxon>Phytophthora</taxon>
    </lineage>
</organism>
<dbReference type="Proteomes" id="UP000488956">
    <property type="component" value="Unassembled WGS sequence"/>
</dbReference>
<evidence type="ECO:0000313" key="3">
    <source>
        <dbReference type="EMBL" id="KAE9131224.1"/>
    </source>
</evidence>
<sequence length="46" mass="5113">MSFAPPRHGYTIAVPPRRGQLHVTQTTLTDSMFPRITTSAVESVRT</sequence>
<dbReference type="Proteomes" id="UP000460718">
    <property type="component" value="Unassembled WGS sequence"/>
</dbReference>
<evidence type="ECO:0000313" key="6">
    <source>
        <dbReference type="Proteomes" id="UP000460718"/>
    </source>
</evidence>
<comment type="caution">
    <text evidence="2">The sequence shown here is derived from an EMBL/GenBank/DDBJ whole genome shotgun (WGS) entry which is preliminary data.</text>
</comment>
<gene>
    <name evidence="4" type="ORF">PF008_g3795</name>
    <name evidence="1" type="ORF">PF009_g1975</name>
    <name evidence="3" type="ORF">PF010_g3577</name>
    <name evidence="2" type="ORF">PF011_g3949</name>
</gene>
<dbReference type="AlphaFoldDB" id="A0A6A3M5A1"/>
<dbReference type="EMBL" id="QXFY01000121">
    <property type="protein sequence ID" value="KAE9356018.1"/>
    <property type="molecule type" value="Genomic_DNA"/>
</dbReference>
<dbReference type="EMBL" id="QXFX01000113">
    <property type="protein sequence ID" value="KAE9131224.1"/>
    <property type="molecule type" value="Genomic_DNA"/>
</dbReference>